<sequence>MSALVEVRRRVPFCRTEISLEARAAAQRILASGWITSGPEVIEFEREFAEHVGARHAVAVSSCTAAIEIGLRALQLPPGSRVLTSTVTFCGAVHAITRAGLVPVLCDVDPETLMPNAATTRAAVSRAGGADAMVAIHFAGQPAPVEELAEAAGLPLSRVVEDAAHAIGTWVGERSVGGISAATCFSFYATKNLPIGEGGMLTTDLPAVAAAARELRLHGMSADAWRRYLPGQASWRYEVKSEGLKANMTDLQAAMGRAQLRHLGSWQARRAELAAIFDAGLAGVPGIRLPARPATGRHAWHLYVVQVEPEFGLDRGTLIERLSERGIDCSVHFIPLHHQPHFQRLLGPGLERAFPAADIVFERIVSLPFFASLGDHEVERVCSEIAGLSEQSRATTGDLHLELTR</sequence>
<gene>
    <name evidence="4" type="ORF">JF888_10865</name>
</gene>
<proteinExistence type="inferred from homology"/>
<dbReference type="InterPro" id="IPR015422">
    <property type="entry name" value="PyrdxlP-dep_Trfase_small"/>
</dbReference>
<comment type="caution">
    <text evidence="4">The sequence shown here is derived from an EMBL/GenBank/DDBJ whole genome shotgun (WGS) entry which is preliminary data.</text>
</comment>
<dbReference type="PANTHER" id="PTHR30244:SF34">
    <property type="entry name" value="DTDP-4-AMINO-4,6-DIDEOXYGALACTOSE TRANSAMINASE"/>
    <property type="match status" value="1"/>
</dbReference>
<dbReference type="PANTHER" id="PTHR30244">
    <property type="entry name" value="TRANSAMINASE"/>
    <property type="match status" value="1"/>
</dbReference>
<dbReference type="PIRSF" id="PIRSF000390">
    <property type="entry name" value="PLP_StrS"/>
    <property type="match status" value="1"/>
</dbReference>
<dbReference type="Proteomes" id="UP000620075">
    <property type="component" value="Unassembled WGS sequence"/>
</dbReference>
<keyword evidence="4" id="KW-0032">Aminotransferase</keyword>
<reference evidence="4 5" key="1">
    <citation type="submission" date="2020-10" db="EMBL/GenBank/DDBJ databases">
        <title>Ca. Dormibacterota MAGs.</title>
        <authorList>
            <person name="Montgomery K."/>
        </authorList>
    </citation>
    <scope>NUCLEOTIDE SEQUENCE [LARGE SCALE GENOMIC DNA]</scope>
    <source>
        <strain evidence="4">SC8811_S16_3</strain>
    </source>
</reference>
<dbReference type="RefSeq" id="WP_338180076.1">
    <property type="nucleotide sequence ID" value="NZ_JAEKNQ010000040.1"/>
</dbReference>
<comment type="similarity">
    <text evidence="3">Belongs to the DegT/DnrJ/EryC1 family.</text>
</comment>
<dbReference type="AlphaFoldDB" id="A0A934KKF2"/>
<feature type="modified residue" description="N6-(pyridoxal phosphate)lysine" evidence="2">
    <location>
        <position position="191"/>
    </location>
</feature>
<dbReference type="InterPro" id="IPR000653">
    <property type="entry name" value="DegT/StrS_aminotransferase"/>
</dbReference>
<dbReference type="GO" id="GO:0000271">
    <property type="term" value="P:polysaccharide biosynthetic process"/>
    <property type="evidence" value="ECO:0007669"/>
    <property type="project" value="TreeGrafter"/>
</dbReference>
<dbReference type="GO" id="GO:0030170">
    <property type="term" value="F:pyridoxal phosphate binding"/>
    <property type="evidence" value="ECO:0007669"/>
    <property type="project" value="TreeGrafter"/>
</dbReference>
<dbReference type="Gene3D" id="3.90.1150.10">
    <property type="entry name" value="Aspartate Aminotransferase, domain 1"/>
    <property type="match status" value="1"/>
</dbReference>
<dbReference type="EMBL" id="JAEKNQ010000040">
    <property type="protein sequence ID" value="MBJ7603675.1"/>
    <property type="molecule type" value="Genomic_DNA"/>
</dbReference>
<organism evidence="4 5">
    <name type="scientific">Candidatus Dormiibacter inghamiae</name>
    <dbReference type="NCBI Taxonomy" id="3127013"/>
    <lineage>
        <taxon>Bacteria</taxon>
        <taxon>Bacillati</taxon>
        <taxon>Candidatus Dormiibacterota</taxon>
        <taxon>Candidatus Dormibacteria</taxon>
        <taxon>Candidatus Dormibacterales</taxon>
        <taxon>Candidatus Dormibacteraceae</taxon>
        <taxon>Candidatus Dormiibacter</taxon>
    </lineage>
</organism>
<dbReference type="InterPro" id="IPR015421">
    <property type="entry name" value="PyrdxlP-dep_Trfase_major"/>
</dbReference>
<accession>A0A934KKF2</accession>
<dbReference type="SUPFAM" id="SSF53383">
    <property type="entry name" value="PLP-dependent transferases"/>
    <property type="match status" value="1"/>
</dbReference>
<evidence type="ECO:0000256" key="1">
    <source>
        <dbReference type="PIRSR" id="PIRSR000390-1"/>
    </source>
</evidence>
<evidence type="ECO:0000313" key="4">
    <source>
        <dbReference type="EMBL" id="MBJ7603675.1"/>
    </source>
</evidence>
<evidence type="ECO:0000256" key="2">
    <source>
        <dbReference type="PIRSR" id="PIRSR000390-2"/>
    </source>
</evidence>
<evidence type="ECO:0000313" key="5">
    <source>
        <dbReference type="Proteomes" id="UP000620075"/>
    </source>
</evidence>
<dbReference type="CDD" id="cd00616">
    <property type="entry name" value="AHBA_syn"/>
    <property type="match status" value="1"/>
</dbReference>
<dbReference type="GO" id="GO:0008483">
    <property type="term" value="F:transaminase activity"/>
    <property type="evidence" value="ECO:0007669"/>
    <property type="project" value="UniProtKB-KW"/>
</dbReference>
<dbReference type="Gene3D" id="3.40.640.10">
    <property type="entry name" value="Type I PLP-dependent aspartate aminotransferase-like (Major domain)"/>
    <property type="match status" value="1"/>
</dbReference>
<keyword evidence="4" id="KW-0808">Transferase</keyword>
<feature type="active site" description="Proton acceptor" evidence="1">
    <location>
        <position position="191"/>
    </location>
</feature>
<protein>
    <submittedName>
        <fullName evidence="4">DegT/DnrJ/EryC1/StrS family aminotransferase</fullName>
    </submittedName>
</protein>
<keyword evidence="2 3" id="KW-0663">Pyridoxal phosphate</keyword>
<evidence type="ECO:0000256" key="3">
    <source>
        <dbReference type="RuleBase" id="RU004508"/>
    </source>
</evidence>
<dbReference type="InterPro" id="IPR015424">
    <property type="entry name" value="PyrdxlP-dep_Trfase"/>
</dbReference>
<name>A0A934KKF2_9BACT</name>
<dbReference type="Pfam" id="PF01041">
    <property type="entry name" value="DegT_DnrJ_EryC1"/>
    <property type="match status" value="1"/>
</dbReference>